<evidence type="ECO:0000259" key="1">
    <source>
        <dbReference type="Pfam" id="PF19263"/>
    </source>
</evidence>
<dbReference type="InterPro" id="IPR045455">
    <property type="entry name" value="NrS-1_pol-like_helicase"/>
</dbReference>
<accession>A0A8S5N787</accession>
<proteinExistence type="predicted"/>
<sequence length="772" mass="89618">MDNKIDFNKCSATFFEENMDKIETAKFDEYNAWLGAMWRFKSLGISKQAVMEWCRRSSKFNQQSVDKVFSDRSKGNDNFEQSAKWFAKEARIQLPVEETKPFNWDDVPAQSVLGKNKFKKVDAEYVPLKVNLTGKPSLSKVKDVMKKLYGENKRLPLIVNGDRKCGANSEWQLGTVEELIDVAQQMQDKDISSPNGVTFKFNPFNAKKVEETNTCLDEYISDYMFTLVESDSMSLDEQYSMVKLLKLPYAMITYSGSKSIHTLVKVDAGTSKKKFKEHQQFIYNFCIANGFKIDNACKNSGRESRFPGFFRGDKLQELIADESSSEFANYDSWYEWAKKFVSTVPESERRINIMDAMPKDVYEDIFTDGTCYWVKKSSYSKPTKFIASILIEEIQMNILPDVRDKILAFKNVDSIELSDFIIPHKEFTYKPSLNYDKNLFYNSFKPGFISTMKRDYSIKEIPSEFNKLLDNLADGKAKKWLINHMATWLNLFIKNFQYKGELTRIETIPIFYGDQGTGKNTIMKYFSTAIEKSGCIEVSKEMFSSQFNAWLLNSVILMNEFSENKESRKASSAAIKLLTSTTATINEKGIRPYTIDNVAYIAFACNSSDYSSFDIESTDRRLQFISGGKNLNARHNHVCDMELLEKQKEDFINYLLNYEWNFEEANTVYDDEIKQAEKEASKSPMQYIVDKVIEESNPHILTVNYILKVADVERINISTRSLGIYLKKRFGERKHKKINGIQHWYYEIREQNDDDFTKIETELMIQKNPFTR</sequence>
<protein>
    <submittedName>
        <fullName evidence="2">Virulence associated protein E</fullName>
    </submittedName>
</protein>
<dbReference type="SUPFAM" id="SSF52540">
    <property type="entry name" value="P-loop containing nucleoside triphosphate hydrolases"/>
    <property type="match status" value="1"/>
</dbReference>
<evidence type="ECO:0000313" key="2">
    <source>
        <dbReference type="EMBL" id="DAD90223.1"/>
    </source>
</evidence>
<organism evidence="2">
    <name type="scientific">Myoviridae sp. ct8ME27</name>
    <dbReference type="NCBI Taxonomy" id="2826622"/>
    <lineage>
        <taxon>Viruses</taxon>
        <taxon>Duplodnaviria</taxon>
        <taxon>Heunggongvirae</taxon>
        <taxon>Uroviricota</taxon>
        <taxon>Caudoviricetes</taxon>
    </lineage>
</organism>
<reference evidence="2" key="1">
    <citation type="journal article" date="2021" name="Proc. Natl. Acad. Sci. U.S.A.">
        <title>A Catalog of Tens of Thousands of Viruses from Human Metagenomes Reveals Hidden Associations with Chronic Diseases.</title>
        <authorList>
            <person name="Tisza M.J."/>
            <person name="Buck C.B."/>
        </authorList>
    </citation>
    <scope>NUCLEOTIDE SEQUENCE</scope>
    <source>
        <strain evidence="2">Ct8ME27</strain>
    </source>
</reference>
<dbReference type="EMBL" id="BK015080">
    <property type="protein sequence ID" value="DAD90223.1"/>
    <property type="molecule type" value="Genomic_DNA"/>
</dbReference>
<name>A0A8S5N787_9CAUD</name>
<dbReference type="InterPro" id="IPR027417">
    <property type="entry name" value="P-loop_NTPase"/>
</dbReference>
<dbReference type="Pfam" id="PF19263">
    <property type="entry name" value="DUF5906"/>
    <property type="match status" value="1"/>
</dbReference>
<feature type="domain" description="NrS-1 polymerase-like helicase" evidence="1">
    <location>
        <begin position="511"/>
        <end position="621"/>
    </location>
</feature>
<dbReference type="Gene3D" id="3.40.50.300">
    <property type="entry name" value="P-loop containing nucleotide triphosphate hydrolases"/>
    <property type="match status" value="1"/>
</dbReference>